<feature type="compositionally biased region" description="Polar residues" evidence="2">
    <location>
        <begin position="1392"/>
        <end position="1402"/>
    </location>
</feature>
<feature type="compositionally biased region" description="Low complexity" evidence="2">
    <location>
        <begin position="1283"/>
        <end position="1299"/>
    </location>
</feature>
<dbReference type="SUPFAM" id="SSF48403">
    <property type="entry name" value="Ankyrin repeat"/>
    <property type="match status" value="1"/>
</dbReference>
<feature type="region of interest" description="Disordered" evidence="2">
    <location>
        <begin position="1647"/>
        <end position="1670"/>
    </location>
</feature>
<feature type="region of interest" description="Disordered" evidence="2">
    <location>
        <begin position="1365"/>
        <end position="1626"/>
    </location>
</feature>
<feature type="compositionally biased region" description="Low complexity" evidence="2">
    <location>
        <begin position="1202"/>
        <end position="1218"/>
    </location>
</feature>
<keyword evidence="4" id="KW-1185">Reference proteome</keyword>
<evidence type="ECO:0000256" key="2">
    <source>
        <dbReference type="SAM" id="MobiDB-lite"/>
    </source>
</evidence>
<feature type="compositionally biased region" description="Low complexity" evidence="2">
    <location>
        <begin position="249"/>
        <end position="265"/>
    </location>
</feature>
<feature type="compositionally biased region" description="Low complexity" evidence="2">
    <location>
        <begin position="979"/>
        <end position="998"/>
    </location>
</feature>
<dbReference type="Proteomes" id="UP000789390">
    <property type="component" value="Unassembled WGS sequence"/>
</dbReference>
<feature type="region of interest" description="Disordered" evidence="2">
    <location>
        <begin position="1250"/>
        <end position="1300"/>
    </location>
</feature>
<dbReference type="EMBL" id="CAKKLH010000035">
    <property type="protein sequence ID" value="CAH0100250.1"/>
    <property type="molecule type" value="Genomic_DNA"/>
</dbReference>
<dbReference type="GO" id="GO:0031625">
    <property type="term" value="F:ubiquitin protein ligase binding"/>
    <property type="evidence" value="ECO:0007669"/>
    <property type="project" value="TreeGrafter"/>
</dbReference>
<feature type="region of interest" description="Disordered" evidence="2">
    <location>
        <begin position="125"/>
        <end position="177"/>
    </location>
</feature>
<feature type="compositionally biased region" description="Low complexity" evidence="2">
    <location>
        <begin position="1553"/>
        <end position="1566"/>
    </location>
</feature>
<feature type="compositionally biased region" description="Polar residues" evidence="2">
    <location>
        <begin position="1573"/>
        <end position="1617"/>
    </location>
</feature>
<dbReference type="PANTHER" id="PTHR22882">
    <property type="entry name" value="SYNPHILIN-1"/>
    <property type="match status" value="1"/>
</dbReference>
<feature type="compositionally biased region" description="Low complexity" evidence="2">
    <location>
        <begin position="1424"/>
        <end position="1445"/>
    </location>
</feature>
<name>A0A8J2W004_9CRUS</name>
<evidence type="ECO:0008006" key="5">
    <source>
        <dbReference type="Google" id="ProtNLM"/>
    </source>
</evidence>
<dbReference type="InterPro" id="IPR040133">
    <property type="entry name" value="SNCAIP"/>
</dbReference>
<dbReference type="PROSITE" id="PS50297">
    <property type="entry name" value="ANK_REP_REGION"/>
    <property type="match status" value="1"/>
</dbReference>
<gene>
    <name evidence="3" type="ORF">DGAL_LOCUS2472</name>
</gene>
<evidence type="ECO:0000256" key="1">
    <source>
        <dbReference type="PROSITE-ProRule" id="PRU00023"/>
    </source>
</evidence>
<feature type="region of interest" description="Disordered" evidence="2">
    <location>
        <begin position="306"/>
        <end position="358"/>
    </location>
</feature>
<feature type="region of interest" description="Disordered" evidence="2">
    <location>
        <begin position="946"/>
        <end position="1113"/>
    </location>
</feature>
<feature type="compositionally biased region" description="Polar residues" evidence="2">
    <location>
        <begin position="1272"/>
        <end position="1281"/>
    </location>
</feature>
<feature type="compositionally biased region" description="Polar residues" evidence="2">
    <location>
        <begin position="946"/>
        <end position="955"/>
    </location>
</feature>
<feature type="region of interest" description="Disordered" evidence="2">
    <location>
        <begin position="1195"/>
        <end position="1218"/>
    </location>
</feature>
<protein>
    <recommendedName>
        <fullName evidence="5">Synphilin-1</fullName>
    </recommendedName>
</protein>
<accession>A0A8J2W004</accession>
<feature type="compositionally biased region" description="Low complexity" evidence="2">
    <location>
        <begin position="1501"/>
        <end position="1519"/>
    </location>
</feature>
<feature type="compositionally biased region" description="Low complexity" evidence="2">
    <location>
        <begin position="85"/>
        <end position="95"/>
    </location>
</feature>
<feature type="compositionally biased region" description="Acidic residues" evidence="2">
    <location>
        <begin position="342"/>
        <end position="355"/>
    </location>
</feature>
<organism evidence="3 4">
    <name type="scientific">Daphnia galeata</name>
    <dbReference type="NCBI Taxonomy" id="27404"/>
    <lineage>
        <taxon>Eukaryota</taxon>
        <taxon>Metazoa</taxon>
        <taxon>Ecdysozoa</taxon>
        <taxon>Arthropoda</taxon>
        <taxon>Crustacea</taxon>
        <taxon>Branchiopoda</taxon>
        <taxon>Diplostraca</taxon>
        <taxon>Cladocera</taxon>
        <taxon>Anomopoda</taxon>
        <taxon>Daphniidae</taxon>
        <taxon>Daphnia</taxon>
    </lineage>
</organism>
<comment type="caution">
    <text evidence="3">The sequence shown here is derived from an EMBL/GenBank/DDBJ whole genome shotgun (WGS) entry which is preliminary data.</text>
</comment>
<feature type="compositionally biased region" description="Polar residues" evidence="2">
    <location>
        <begin position="1256"/>
        <end position="1265"/>
    </location>
</feature>
<feature type="region of interest" description="Disordered" evidence="2">
    <location>
        <begin position="433"/>
        <end position="468"/>
    </location>
</feature>
<feature type="region of interest" description="Disordered" evidence="2">
    <location>
        <begin position="1"/>
        <end position="109"/>
    </location>
</feature>
<dbReference type="PANTHER" id="PTHR22882:SF3">
    <property type="entry name" value="SYNPHILIN-1"/>
    <property type="match status" value="1"/>
</dbReference>
<evidence type="ECO:0000313" key="3">
    <source>
        <dbReference type="EMBL" id="CAH0100250.1"/>
    </source>
</evidence>
<feature type="compositionally biased region" description="Gly residues" evidence="2">
    <location>
        <begin position="1486"/>
        <end position="1500"/>
    </location>
</feature>
<dbReference type="Pfam" id="PF12796">
    <property type="entry name" value="Ank_2"/>
    <property type="match status" value="1"/>
</dbReference>
<reference evidence="3" key="1">
    <citation type="submission" date="2021-11" db="EMBL/GenBank/DDBJ databases">
        <authorList>
            <person name="Schell T."/>
        </authorList>
    </citation>
    <scope>NUCLEOTIDE SEQUENCE</scope>
    <source>
        <strain evidence="3">M5</strain>
    </source>
</reference>
<feature type="compositionally biased region" description="Polar residues" evidence="2">
    <location>
        <begin position="145"/>
        <end position="175"/>
    </location>
</feature>
<feature type="compositionally biased region" description="Polar residues" evidence="2">
    <location>
        <begin position="1659"/>
        <end position="1670"/>
    </location>
</feature>
<dbReference type="InterPro" id="IPR036770">
    <property type="entry name" value="Ankyrin_rpt-contain_sf"/>
</dbReference>
<dbReference type="SMART" id="SM00248">
    <property type="entry name" value="ANK"/>
    <property type="match status" value="5"/>
</dbReference>
<feature type="compositionally biased region" description="Low complexity" evidence="2">
    <location>
        <begin position="1752"/>
        <end position="1772"/>
    </location>
</feature>
<feature type="compositionally biased region" description="Polar residues" evidence="2">
    <location>
        <begin position="1084"/>
        <end position="1101"/>
    </location>
</feature>
<feature type="compositionally biased region" description="Low complexity" evidence="2">
    <location>
        <begin position="1464"/>
        <end position="1485"/>
    </location>
</feature>
<feature type="compositionally biased region" description="Gly residues" evidence="2">
    <location>
        <begin position="15"/>
        <end position="27"/>
    </location>
</feature>
<feature type="repeat" description="ANK" evidence="1">
    <location>
        <begin position="634"/>
        <end position="666"/>
    </location>
</feature>
<sequence>MKPHVRYGHTPHSTAGGGGGGGGGIGGAERSSAAGRVHQLYRRPGGGRSDDDGSSMIEEYKLEEQLAPFYETTSSSLSERNERTSSSQQQQQQQSVRCFLPPAQSPGKPALRTISIMETLSELTSANAQSARGADGTSANRRDTNSNGGNQQQSKPHSNNLQSNVVQPSTGIQQQRRMKKIVTGDNNNHSNGVVANLLDIPQWYPPKGSRVTGASIVSRPEASNVLGTTTVGVNSERVWDVSHFGSRSNKQQQQQQATTHNNNNNVMAHRNKARSVQDMLLLHSPSKSLQTHKMASGSLAVAAVSSATSAHGYGSLERRRRRRPGTRAAGGGARRGETDWEREADEEEEEDDDDEMRGGVYGVGGLVGGYARHDERHHETQSVYAMQSGGVTPSLFRQQQQQQQRRNKNEPVVVVEVDHHRERAAVAARHNYKPPTEWFKKKRQPPPPTLSSSSSQTNRILKVGGANSSGSIEQQQLLLNKERGQTPDWIHKIFDVARRGHLLKLQRVMAGMEPTLVRNLSDHRGNNLLHVLAGSGNADALAWICSSFGPEMQDALLDENKRGLTPVVAAIQAGRLEALQFLVDHTSARDRLAPIDGDRCLLHIAAKYGKIDLVAWLAQYMESHGIEVDLRDHCGHSPLHLAARAGHASAVAILVAHGADVTAKNDMGHRPLDLASANGHVGVAQLLRLHDAALCLSSETLEANEELDNLRGDYAELKSYFRDVLVIGKRFAKERDEMCRQLGRLYEDVTSLHQALLFELRTLHRDLAGVRDRVSSSRKAGEIADRNLDESVAVVEALHDKWQSQQRSWFSSGLADMEHRLLLAEDGWKRLRTSSATKHRTCQIRPHELLRSRLAAVNAQASNIQCDVTALSSDEGSLYSGCCQSASVGGSDGEEDDQVLVSVDSATSGNYSGRFSPTAISGAATARAGAGGGDVSGESVVGSTAANTTAVTTGPPTWYKSPRSSAVKTPQAPGDRTRNGTAAAAASVAADSTNADSVYGTTVRKMGSHHSGGSESQDQLERSGGYHRKKPSPSSSSRQELRKRLQEVKLTSESGNASVIEVIEPSSSEADDHDDVLDGRTPRDQSTPLRGSNTRSFNASFSEELERARQSKRMHTNPMIANNKSTTANESTAESTANVSANNTKTLAEPDLLAGTLAVMAGSSSSSRSCHDLGLIQRLVEQQQQQLVDHQLAGDDGENMATNHSTRSHSSLSSSNNTAVTSVSVPAAAGSRKKSGGGFLTKFALKARWPSKRSTKSSPAESPATSPIACGSPQTTGNPETESGPSDLSLGDSTSTTSPHLVHHHLNRQCEEEDEESTGAGGTSAGVVAGLSQMFEDMSMSGMVKSPAKPNAQVVQLMTASLEKRGGSHTLGGGGGPESLDGSRCKSAAAESVTNESSNQQVVMDLPPSTSPPPVPLEIETYNSMSPSSQNETSSSSLCSSSGSSNVVGGMPSMQPPPPPPRFSTSSQKGGSSDLSSSSSKVSSNSGGGVGSGVGVGGATTGSSSASSSTSASHGGVESLSVAASEDSGIVMARPASSASKSDTSPRHPPAPSSSYSFTNSTSTFSPLRKATLSGNSTASHQSIQSQADGEQQRRGLSSPASSDCMSKTESVSQGDLSKTESMRHFRQLARIEEQAATGGIQQVVVDSHQEKKPIDQLKVSTSGQQDSNASVELAHQSGQILTWREAKLKNQVVTPPPLEERLNKARVRLEEKSIRTLKKRHHHVTERPWYDVSDDESDLLTPERLTKLKTSLSSSDSPSSDGSHGNSSSSSGDEEQV</sequence>
<proteinExistence type="predicted"/>
<evidence type="ECO:0000313" key="4">
    <source>
        <dbReference type="Proteomes" id="UP000789390"/>
    </source>
</evidence>
<keyword evidence="1" id="KW-0040">ANK repeat</keyword>
<feature type="region of interest" description="Disordered" evidence="2">
    <location>
        <begin position="1717"/>
        <end position="1778"/>
    </location>
</feature>
<dbReference type="OrthoDB" id="10057496at2759"/>
<feature type="region of interest" description="Disordered" evidence="2">
    <location>
        <begin position="244"/>
        <end position="265"/>
    </location>
</feature>
<dbReference type="Gene3D" id="1.25.40.20">
    <property type="entry name" value="Ankyrin repeat-containing domain"/>
    <property type="match status" value="1"/>
</dbReference>
<dbReference type="PROSITE" id="PS50088">
    <property type="entry name" value="ANK_REPEAT"/>
    <property type="match status" value="1"/>
</dbReference>
<feature type="compositionally biased region" description="Low complexity" evidence="2">
    <location>
        <begin position="1058"/>
        <end position="1068"/>
    </location>
</feature>
<dbReference type="InterPro" id="IPR002110">
    <property type="entry name" value="Ankyrin_rpt"/>
</dbReference>